<dbReference type="InterPro" id="IPR003593">
    <property type="entry name" value="AAA+_ATPase"/>
</dbReference>
<dbReference type="PROSITE" id="PS00211">
    <property type="entry name" value="ABC_TRANSPORTER_1"/>
    <property type="match status" value="1"/>
</dbReference>
<keyword evidence="4 6" id="KW-0067">ATP-binding</keyword>
<dbReference type="SMART" id="SM00382">
    <property type="entry name" value="AAA"/>
    <property type="match status" value="1"/>
</dbReference>
<dbReference type="Proteomes" id="UP000070377">
    <property type="component" value="Unassembled WGS sequence"/>
</dbReference>
<dbReference type="CDD" id="cd03264">
    <property type="entry name" value="ABC_drug_resistance_like"/>
    <property type="match status" value="1"/>
</dbReference>
<dbReference type="InterPro" id="IPR027417">
    <property type="entry name" value="P-loop_NTPase"/>
</dbReference>
<dbReference type="SUPFAM" id="SSF52540">
    <property type="entry name" value="P-loop containing nucleoside triphosphate hydrolases"/>
    <property type="match status" value="1"/>
</dbReference>
<feature type="domain" description="ABC transporter" evidence="5">
    <location>
        <begin position="3"/>
        <end position="228"/>
    </location>
</feature>
<accession>A0A139N296</accession>
<sequence length="287" mass="32406">MKLEMIGISKSYGSKSVLKDISCEFTEGVYGLLGANGTGKTTLMNIICDLIKPSQGRMKFDGASHVEEYIQYIGFLPQDFSYYHNFTGLDFLLYMAALKGMTKKQARVESDKFLKLTGLYDVRKKKLASYSGGMKQRLGIAQALLNHPKILILDEPTVGLDPKERVKFRNIISELSADKVILLSTHIVSDVEAIAKEILILKDGNFVERGSAKELLSLIEGQVWEFRVSERDWQRFAKDYVIVNERIEPDGIVLRVISDKSPVEGAQGVIPSLEDLYIYYFREEANE</sequence>
<dbReference type="PANTHER" id="PTHR43335:SF2">
    <property type="entry name" value="ABC TRANSPORTER, ATP-BINDING PROTEIN"/>
    <property type="match status" value="1"/>
</dbReference>
<dbReference type="PANTHER" id="PTHR43335">
    <property type="entry name" value="ABC TRANSPORTER, ATP-BINDING PROTEIN"/>
    <property type="match status" value="1"/>
</dbReference>
<evidence type="ECO:0000256" key="4">
    <source>
        <dbReference type="ARBA" id="ARBA00022840"/>
    </source>
</evidence>
<evidence type="ECO:0000259" key="5">
    <source>
        <dbReference type="PROSITE" id="PS50893"/>
    </source>
</evidence>
<keyword evidence="3" id="KW-0547">Nucleotide-binding</keyword>
<dbReference type="Gene3D" id="3.40.50.300">
    <property type="entry name" value="P-loop containing nucleotide triphosphate hydrolases"/>
    <property type="match status" value="1"/>
</dbReference>
<dbReference type="GO" id="GO:0005524">
    <property type="term" value="F:ATP binding"/>
    <property type="evidence" value="ECO:0007669"/>
    <property type="project" value="UniProtKB-KW"/>
</dbReference>
<dbReference type="PATRIC" id="fig|45634.12.peg.1090"/>
<dbReference type="PROSITE" id="PS50893">
    <property type="entry name" value="ABC_TRANSPORTER_2"/>
    <property type="match status" value="1"/>
</dbReference>
<evidence type="ECO:0000256" key="1">
    <source>
        <dbReference type="ARBA" id="ARBA00005417"/>
    </source>
</evidence>
<evidence type="ECO:0000256" key="3">
    <source>
        <dbReference type="ARBA" id="ARBA00022741"/>
    </source>
</evidence>
<dbReference type="STRING" id="45634.SCRDD08_01044"/>
<evidence type="ECO:0000256" key="2">
    <source>
        <dbReference type="ARBA" id="ARBA00022448"/>
    </source>
</evidence>
<organism evidence="6 7">
    <name type="scientific">Streptococcus cristatus</name>
    <dbReference type="NCBI Taxonomy" id="45634"/>
    <lineage>
        <taxon>Bacteria</taxon>
        <taxon>Bacillati</taxon>
        <taxon>Bacillota</taxon>
        <taxon>Bacilli</taxon>
        <taxon>Lactobacillales</taxon>
        <taxon>Streptococcaceae</taxon>
        <taxon>Streptococcus</taxon>
    </lineage>
</organism>
<reference evidence="6 7" key="1">
    <citation type="submission" date="2016-01" db="EMBL/GenBank/DDBJ databases">
        <title>Highly variable Streptococcus oralis are common among viridans streptococci isolated from primates.</title>
        <authorList>
            <person name="Denapaite D."/>
            <person name="Rieger M."/>
            <person name="Koendgen S."/>
            <person name="Brueckner R."/>
            <person name="Ochigava I."/>
            <person name="Kappeler P."/>
            <person name="Maetz-Rensing K."/>
            <person name="Leendertz F."/>
            <person name="Hakenbeck R."/>
        </authorList>
    </citation>
    <scope>NUCLEOTIDE SEQUENCE [LARGE SCALE GENOMIC DNA]</scope>
    <source>
        <strain evidence="6 7">DD08</strain>
    </source>
</reference>
<dbReference type="EMBL" id="LQRD01000036">
    <property type="protein sequence ID" value="KXT69861.1"/>
    <property type="molecule type" value="Genomic_DNA"/>
</dbReference>
<dbReference type="AlphaFoldDB" id="A0A139N296"/>
<protein>
    <submittedName>
        <fullName evidence="6">ABC transporter ATP-binding protein</fullName>
    </submittedName>
</protein>
<keyword evidence="2" id="KW-0813">Transport</keyword>
<gene>
    <name evidence="6" type="ORF">SCRDD08_01044</name>
</gene>
<dbReference type="Pfam" id="PF00005">
    <property type="entry name" value="ABC_tran"/>
    <property type="match status" value="1"/>
</dbReference>
<dbReference type="InterPro" id="IPR003439">
    <property type="entry name" value="ABC_transporter-like_ATP-bd"/>
</dbReference>
<evidence type="ECO:0000313" key="6">
    <source>
        <dbReference type="EMBL" id="KXT69861.1"/>
    </source>
</evidence>
<dbReference type="InterPro" id="IPR017871">
    <property type="entry name" value="ABC_transporter-like_CS"/>
</dbReference>
<dbReference type="RefSeq" id="WP_061422716.1">
    <property type="nucleotide sequence ID" value="NZ_KQ969062.1"/>
</dbReference>
<comment type="similarity">
    <text evidence="1">Belongs to the ABC transporter superfamily.</text>
</comment>
<comment type="caution">
    <text evidence="6">The sequence shown here is derived from an EMBL/GenBank/DDBJ whole genome shotgun (WGS) entry which is preliminary data.</text>
</comment>
<dbReference type="GO" id="GO:0016887">
    <property type="term" value="F:ATP hydrolysis activity"/>
    <property type="evidence" value="ECO:0007669"/>
    <property type="project" value="InterPro"/>
</dbReference>
<proteinExistence type="inferred from homology"/>
<evidence type="ECO:0000313" key="7">
    <source>
        <dbReference type="Proteomes" id="UP000070377"/>
    </source>
</evidence>
<name>A0A139N296_STRCR</name>